<evidence type="ECO:0000313" key="5">
    <source>
        <dbReference type="Proteomes" id="UP000000267"/>
    </source>
</evidence>
<feature type="domain" description="YEATS" evidence="3">
    <location>
        <begin position="1"/>
        <end position="135"/>
    </location>
</feature>
<dbReference type="KEGG" id="vpo:Kpol_530p10"/>
<comment type="subcellular location">
    <subcellularLocation>
        <location evidence="2">Nucleus</location>
    </subcellularLocation>
</comment>
<dbReference type="RefSeq" id="XP_001644898.1">
    <property type="nucleotide sequence ID" value="XM_001644848.1"/>
</dbReference>
<dbReference type="OrthoDB" id="1741717at2759"/>
<sequence>MADIPFINVTIRVKTRQDKIADECIEGFPLRRWSFEVCMLDKNGKEVTADIIQSCAYYLHSSFTNPIRSFKNPPFRLEEEGWGQFDCKIACQFIFNGGQFSLNHKLIFSYAEYAIDFNIKVPVHIPELQDKLKMHFDISHAISQETTEEYNVVAVSKWLKKLPTMDEDVVSEIVDKVLQHPAIKSELNNNPINETFKMDVSQFPNDLLEEITDFMSKLNN</sequence>
<evidence type="ECO:0000313" key="4">
    <source>
        <dbReference type="EMBL" id="EDO17040.1"/>
    </source>
</evidence>
<dbReference type="OMA" id="DAYIVEY"/>
<protein>
    <recommendedName>
        <fullName evidence="3">YEATS domain-containing protein</fullName>
    </recommendedName>
</protein>
<dbReference type="STRING" id="436907.A7TKY4"/>
<dbReference type="InterPro" id="IPR005033">
    <property type="entry name" value="YEATS"/>
</dbReference>
<dbReference type="CDD" id="cd16905">
    <property type="entry name" value="YEATS_Taf14_like"/>
    <property type="match status" value="1"/>
</dbReference>
<dbReference type="PIRSF" id="PIRSF016551">
    <property type="entry name" value="SAS5/TFIID_14"/>
    <property type="match status" value="1"/>
</dbReference>
<dbReference type="HOGENOM" id="CLU_078004_0_0_1"/>
<dbReference type="AlphaFoldDB" id="A7TKY4"/>
<dbReference type="Gene3D" id="2.60.40.1970">
    <property type="entry name" value="YEATS domain"/>
    <property type="match status" value="1"/>
</dbReference>
<dbReference type="GO" id="GO:0000785">
    <property type="term" value="C:chromatin"/>
    <property type="evidence" value="ECO:0007669"/>
    <property type="project" value="EnsemblFungi"/>
</dbReference>
<dbReference type="GO" id="GO:0031509">
    <property type="term" value="P:subtelomeric heterochromatin formation"/>
    <property type="evidence" value="ECO:0007669"/>
    <property type="project" value="EnsemblFungi"/>
</dbReference>
<dbReference type="GO" id="GO:0004402">
    <property type="term" value="F:histone acetyltransferase activity"/>
    <property type="evidence" value="ECO:0007669"/>
    <property type="project" value="EnsemblFungi"/>
</dbReference>
<dbReference type="GO" id="GO:0033255">
    <property type="term" value="C:SAS acetyltransferase complex"/>
    <property type="evidence" value="ECO:0007669"/>
    <property type="project" value="EnsemblFungi"/>
</dbReference>
<dbReference type="InterPro" id="IPR038704">
    <property type="entry name" value="YEAST_sf"/>
</dbReference>
<dbReference type="PROSITE" id="PS51037">
    <property type="entry name" value="YEATS"/>
    <property type="match status" value="1"/>
</dbReference>
<dbReference type="eggNOG" id="KOG3149">
    <property type="taxonomic scope" value="Eukaryota"/>
</dbReference>
<dbReference type="InterPro" id="IPR016665">
    <property type="entry name" value="Sas5/TAF14"/>
</dbReference>
<evidence type="ECO:0000256" key="1">
    <source>
        <dbReference type="ARBA" id="ARBA00023242"/>
    </source>
</evidence>
<accession>A7TKY4</accession>
<dbReference type="FunCoup" id="A7TKY4">
    <property type="interactions" value="45"/>
</dbReference>
<evidence type="ECO:0000256" key="2">
    <source>
        <dbReference type="PROSITE-ProRule" id="PRU00376"/>
    </source>
</evidence>
<name>A7TKY4_VANPO</name>
<dbReference type="Proteomes" id="UP000000267">
    <property type="component" value="Unassembled WGS sequence"/>
</dbReference>
<organism evidence="5">
    <name type="scientific">Vanderwaltozyma polyspora (strain ATCC 22028 / DSM 70294 / BCRC 21397 / CBS 2163 / NBRC 10782 / NRRL Y-8283 / UCD 57-17)</name>
    <name type="common">Kluyveromyces polysporus</name>
    <dbReference type="NCBI Taxonomy" id="436907"/>
    <lineage>
        <taxon>Eukaryota</taxon>
        <taxon>Fungi</taxon>
        <taxon>Dikarya</taxon>
        <taxon>Ascomycota</taxon>
        <taxon>Saccharomycotina</taxon>
        <taxon>Saccharomycetes</taxon>
        <taxon>Saccharomycetales</taxon>
        <taxon>Saccharomycetaceae</taxon>
        <taxon>Vanderwaltozyma</taxon>
    </lineage>
</organism>
<dbReference type="GO" id="GO:0006355">
    <property type="term" value="P:regulation of DNA-templated transcription"/>
    <property type="evidence" value="ECO:0007669"/>
    <property type="project" value="InterPro"/>
</dbReference>
<dbReference type="GO" id="GO:0005634">
    <property type="term" value="C:nucleus"/>
    <property type="evidence" value="ECO:0007669"/>
    <property type="project" value="UniProtKB-SubCell"/>
</dbReference>
<proteinExistence type="predicted"/>
<keyword evidence="1 2" id="KW-0539">Nucleus</keyword>
<dbReference type="Pfam" id="PF03366">
    <property type="entry name" value="YEATS"/>
    <property type="match status" value="1"/>
</dbReference>
<keyword evidence="5" id="KW-1185">Reference proteome</keyword>
<dbReference type="GO" id="GO:0000781">
    <property type="term" value="C:chromosome, telomeric region"/>
    <property type="evidence" value="ECO:0007669"/>
    <property type="project" value="GOC"/>
</dbReference>
<dbReference type="EMBL" id="DS480411">
    <property type="protein sequence ID" value="EDO17040.1"/>
    <property type="molecule type" value="Genomic_DNA"/>
</dbReference>
<dbReference type="PANTHER" id="PTHR23195">
    <property type="entry name" value="YEATS DOMAIN"/>
    <property type="match status" value="1"/>
</dbReference>
<dbReference type="InParanoid" id="A7TKY4"/>
<dbReference type="InterPro" id="IPR055129">
    <property type="entry name" value="YEATS_dom"/>
</dbReference>
<dbReference type="GeneID" id="5545232"/>
<reference evidence="4 5" key="1">
    <citation type="journal article" date="2007" name="Proc. Natl. Acad. Sci. U.S.A.">
        <title>Independent sorting-out of thousands of duplicated gene pairs in two yeast species descended from a whole-genome duplication.</title>
        <authorList>
            <person name="Scannell D.R."/>
            <person name="Frank A.C."/>
            <person name="Conant G.C."/>
            <person name="Byrne K.P."/>
            <person name="Woolfit M."/>
            <person name="Wolfe K.H."/>
        </authorList>
    </citation>
    <scope>NUCLEOTIDE SEQUENCE [LARGE SCALE GENOMIC DNA]</scope>
    <source>
        <strain evidence="5">ATCC 22028 / DSM 70294 / BCRC 21397 / CBS 2163 / NBRC 10782 / NRRL Y-8283 / UCD 57-17</strain>
    </source>
</reference>
<gene>
    <name evidence="4" type="ORF">Kpol_530p10</name>
</gene>
<evidence type="ECO:0000259" key="3">
    <source>
        <dbReference type="PROSITE" id="PS51037"/>
    </source>
</evidence>
<dbReference type="PhylomeDB" id="A7TKY4"/>